<dbReference type="InterPro" id="IPR032875">
    <property type="entry name" value="Succ_CoA_lig_flav_dom"/>
</dbReference>
<dbReference type="Proteomes" id="UP000233517">
    <property type="component" value="Unassembled WGS sequence"/>
</dbReference>
<dbReference type="SUPFAM" id="SSF51735">
    <property type="entry name" value="NAD(P)-binding Rossmann-fold domains"/>
    <property type="match status" value="1"/>
</dbReference>
<dbReference type="EMBL" id="PHAI01000003">
    <property type="protein sequence ID" value="PKM91106.1"/>
    <property type="molecule type" value="Genomic_DNA"/>
</dbReference>
<dbReference type="Pfam" id="PF19045">
    <property type="entry name" value="Ligase_CoA_2"/>
    <property type="match status" value="1"/>
</dbReference>
<dbReference type="InterPro" id="IPR036291">
    <property type="entry name" value="NAD(P)-bd_dom_sf"/>
</dbReference>
<dbReference type="GO" id="GO:0043758">
    <property type="term" value="F:acetate-CoA ligase (ADP-forming) activity"/>
    <property type="evidence" value="ECO:0007669"/>
    <property type="project" value="InterPro"/>
</dbReference>
<gene>
    <name evidence="5" type="ORF">CVU82_03565</name>
</gene>
<dbReference type="Gene3D" id="3.30.470.20">
    <property type="entry name" value="ATP-grasp fold, B domain"/>
    <property type="match status" value="1"/>
</dbReference>
<evidence type="ECO:0000313" key="5">
    <source>
        <dbReference type="EMBL" id="PKM91106.1"/>
    </source>
</evidence>
<feature type="domain" description="CoA-binding" evidence="4">
    <location>
        <begin position="6"/>
        <end position="103"/>
    </location>
</feature>
<dbReference type="GO" id="GO:0005524">
    <property type="term" value="F:ATP binding"/>
    <property type="evidence" value="ECO:0007669"/>
    <property type="project" value="UniProtKB-KW"/>
</dbReference>
<dbReference type="InterPro" id="IPR043938">
    <property type="entry name" value="Ligase_CoA_dom"/>
</dbReference>
<evidence type="ECO:0000313" key="6">
    <source>
        <dbReference type="Proteomes" id="UP000233517"/>
    </source>
</evidence>
<organism evidence="5 6">
    <name type="scientific">Candidatus Falkowbacteria bacterium HGW-Falkowbacteria-1</name>
    <dbReference type="NCBI Taxonomy" id="2013768"/>
    <lineage>
        <taxon>Bacteria</taxon>
        <taxon>Candidatus Falkowiibacteriota</taxon>
    </lineage>
</organism>
<dbReference type="Pfam" id="PF13607">
    <property type="entry name" value="Succ_CoA_lig"/>
    <property type="match status" value="1"/>
</dbReference>
<dbReference type="InterPro" id="IPR003781">
    <property type="entry name" value="CoA-bd"/>
</dbReference>
<proteinExistence type="predicted"/>
<dbReference type="SUPFAM" id="SSF56059">
    <property type="entry name" value="Glutathione synthetase ATP-binding domain-like"/>
    <property type="match status" value="1"/>
</dbReference>
<evidence type="ECO:0000256" key="1">
    <source>
        <dbReference type="ARBA" id="ARBA00022598"/>
    </source>
</evidence>
<name>A0A2N2E8U9_9BACT</name>
<dbReference type="Pfam" id="PF13549">
    <property type="entry name" value="ATP-grasp_5"/>
    <property type="match status" value="1"/>
</dbReference>
<accession>A0A2N2E8U9</accession>
<protein>
    <recommendedName>
        <fullName evidence="4">CoA-binding domain-containing protein</fullName>
    </recommendedName>
</protein>
<keyword evidence="1" id="KW-0436">Ligase</keyword>
<dbReference type="PANTHER" id="PTHR43334:SF1">
    <property type="entry name" value="3-HYDROXYPROPIONATE--COA LIGASE [ADP-FORMING]"/>
    <property type="match status" value="1"/>
</dbReference>
<reference evidence="5 6" key="1">
    <citation type="journal article" date="2017" name="ISME J.">
        <title>Potential for microbial H2 and metal transformations associated with novel bacteria and archaea in deep terrestrial subsurface sediments.</title>
        <authorList>
            <person name="Hernsdorf A.W."/>
            <person name="Amano Y."/>
            <person name="Miyakawa K."/>
            <person name="Ise K."/>
            <person name="Suzuki Y."/>
            <person name="Anantharaman K."/>
            <person name="Probst A."/>
            <person name="Burstein D."/>
            <person name="Thomas B.C."/>
            <person name="Banfield J.F."/>
        </authorList>
    </citation>
    <scope>NUCLEOTIDE SEQUENCE [LARGE SCALE GENOMIC DNA]</scope>
    <source>
        <strain evidence="5">HGW-Falkowbacteria-1</strain>
    </source>
</reference>
<dbReference type="Pfam" id="PF13380">
    <property type="entry name" value="CoA_binding_2"/>
    <property type="match status" value="1"/>
</dbReference>
<dbReference type="Gene3D" id="3.40.50.720">
    <property type="entry name" value="NAD(P)-binding Rossmann-like Domain"/>
    <property type="match status" value="1"/>
</dbReference>
<evidence type="ECO:0000259" key="4">
    <source>
        <dbReference type="SMART" id="SM00881"/>
    </source>
</evidence>
<dbReference type="InterPro" id="IPR016102">
    <property type="entry name" value="Succinyl-CoA_synth-like"/>
</dbReference>
<comment type="caution">
    <text evidence="5">The sequence shown here is derived from an EMBL/GenBank/DDBJ whole genome shotgun (WGS) entry which is preliminary data.</text>
</comment>
<dbReference type="Gene3D" id="3.40.50.261">
    <property type="entry name" value="Succinyl-CoA synthetase domains"/>
    <property type="match status" value="2"/>
</dbReference>
<dbReference type="SUPFAM" id="SSF52210">
    <property type="entry name" value="Succinyl-CoA synthetase domains"/>
    <property type="match status" value="2"/>
</dbReference>
<dbReference type="InterPro" id="IPR051538">
    <property type="entry name" value="Acyl-CoA_Synth/Transferase"/>
</dbReference>
<dbReference type="SMART" id="SM00881">
    <property type="entry name" value="CoA_binding"/>
    <property type="match status" value="1"/>
</dbReference>
<sequence>MRLNNFLSPESIAILGASNDKSKVGRKILDNVLKNKNFKVFPINLKEKNIAGVKAYDDIKKLPLKNFASLLLVVAIPARFVADELEKAAKIGVKNVVIISAGFKEADLSGKRMEDRIIEIAQKNKMNILGPNCLGFINNKNNLNLSFSDFLVDKKIKRKDNIAFISQSGAIGSAVLDWLKNKNIGLSYFVSLGNKAILNENDFFDFFYLDKQTDLVVAYLEEISDGGRFLEIVSKIAKIKPIAILKAGRTSVGSQMAMSHTGSLAGSNEATLTALKRSGAIVLENISQIYNLMRIMKGPLEISSNNLAIVSNAGGPAVLSADEAFENNLVLDNFSKDIGLKLKKELPGFAHIKNPLDILGDADSNRYRKTLDLVLSDKKVESILVLLTLQSMTDAKNIAEVIVDLKNKYKNKLITTCFLGGVGVSEAKKVLADNLVSNFDSVEDAISVLAKVLNYYKNRKSLVSYENKPNKFPLDYKKEKIVVDYLDSFKFFKKYKIDIVETKKIGRENVDKIKYPIVIKFVGPDFIHKSDKGAVFLNIKNSSEVKKIIDRFNQDIKSEKISSDNYAVFQKMIKGDLELILGLKNDNVFGHIIMFGLGGIYTEIFKDINFELIDVDKKRITEMIKKIKSYPILKGARGKKGVDFNSLISLILKFVKMVRENPQISEIDLNPILISEGKAKITDVRIVL</sequence>
<keyword evidence="3" id="KW-0067">ATP-binding</keyword>
<evidence type="ECO:0000256" key="2">
    <source>
        <dbReference type="ARBA" id="ARBA00022741"/>
    </source>
</evidence>
<dbReference type="AlphaFoldDB" id="A0A2N2E8U9"/>
<dbReference type="InterPro" id="IPR013815">
    <property type="entry name" value="ATP_grasp_subdomain_1"/>
</dbReference>
<keyword evidence="2" id="KW-0547">Nucleotide-binding</keyword>
<evidence type="ECO:0000256" key="3">
    <source>
        <dbReference type="ARBA" id="ARBA00022840"/>
    </source>
</evidence>
<dbReference type="Gene3D" id="3.30.1490.20">
    <property type="entry name" value="ATP-grasp fold, A domain"/>
    <property type="match status" value="1"/>
</dbReference>
<dbReference type="PANTHER" id="PTHR43334">
    <property type="entry name" value="ACETATE--COA LIGASE [ADP-FORMING]"/>
    <property type="match status" value="1"/>
</dbReference>